<evidence type="ECO:0000313" key="3">
    <source>
        <dbReference type="EMBL" id="MDR7384297.1"/>
    </source>
</evidence>
<dbReference type="RefSeq" id="WP_274992692.1">
    <property type="nucleotide sequence ID" value="NZ_JAJQQP010000003.1"/>
</dbReference>
<reference evidence="3 4" key="1">
    <citation type="submission" date="2023-07" db="EMBL/GenBank/DDBJ databases">
        <title>Sequencing the genomes of 1000 actinobacteria strains.</title>
        <authorList>
            <person name="Klenk H.-P."/>
        </authorList>
    </citation>
    <scope>NUCLEOTIDE SEQUENCE [LARGE SCALE GENOMIC DNA]</scope>
    <source>
        <strain evidence="3 4">DSM 45554</strain>
    </source>
</reference>
<keyword evidence="2" id="KW-1133">Transmembrane helix</keyword>
<keyword evidence="4" id="KW-1185">Reference proteome</keyword>
<dbReference type="PANTHER" id="PTHR34821">
    <property type="entry name" value="INNER MEMBRANE PROTEIN YDCZ"/>
    <property type="match status" value="1"/>
</dbReference>
<feature type="transmembrane region" description="Helical" evidence="2">
    <location>
        <begin position="265"/>
        <end position="285"/>
    </location>
</feature>
<sequence length="345" mass="33710">MPHDVSLDDPAPAAGPALAAGPARVGDTGRPAARPGNRAAAGVALAVVGGAGIAVQSRVNGSLAEHVGSGYLAAVVSFGSGLLLLTLALLVSRRSRAGMRRVLAALRDGGLRPWQVLGGAAGGFFVATQGLTVGVLGVATFIVAFVTGQSVGSVVIDRLGLGPGGVRLVTLPRAVGPVLTVAAVAIAMSGDLGSPSALLLAVLPLLAGIGSAWQQAVNGHVRAAAGDVLAATLVNFVVGTVVLAAALGVSLLVEGLPDGAFPTDPLLYTGGIIGIAFIALSAAVVHRIGVLLLSLGMIAGQIVTALVLDVVTPGATPPGVATSVGAALTLVGVAVPLLAERRRHA</sequence>
<feature type="transmembrane region" description="Helical" evidence="2">
    <location>
        <begin position="133"/>
        <end position="156"/>
    </location>
</feature>
<evidence type="ECO:0000256" key="2">
    <source>
        <dbReference type="SAM" id="Phobius"/>
    </source>
</evidence>
<feature type="transmembrane region" description="Helical" evidence="2">
    <location>
        <begin position="71"/>
        <end position="91"/>
    </location>
</feature>
<feature type="transmembrane region" description="Helical" evidence="2">
    <location>
        <begin position="228"/>
        <end position="253"/>
    </location>
</feature>
<feature type="transmembrane region" description="Helical" evidence="2">
    <location>
        <begin position="320"/>
        <end position="339"/>
    </location>
</feature>
<accession>A0ABU2CSI2</accession>
<dbReference type="EMBL" id="JAVDYE010000001">
    <property type="protein sequence ID" value="MDR7384297.1"/>
    <property type="molecule type" value="Genomic_DNA"/>
</dbReference>
<dbReference type="PANTHER" id="PTHR34821:SF2">
    <property type="entry name" value="INNER MEMBRANE PROTEIN YDCZ"/>
    <property type="match status" value="1"/>
</dbReference>
<comment type="caution">
    <text evidence="3">The sequence shown here is derived from an EMBL/GenBank/DDBJ whole genome shotgun (WGS) entry which is preliminary data.</text>
</comment>
<protein>
    <submittedName>
        <fullName evidence="3">Transporter family-2 protein</fullName>
    </submittedName>
</protein>
<gene>
    <name evidence="3" type="ORF">J2S48_003812</name>
</gene>
<feature type="transmembrane region" description="Helical" evidence="2">
    <location>
        <begin position="290"/>
        <end position="308"/>
    </location>
</feature>
<name>A0ABU2CSI2_9MICO</name>
<evidence type="ECO:0000256" key="1">
    <source>
        <dbReference type="SAM" id="MobiDB-lite"/>
    </source>
</evidence>
<dbReference type="InterPro" id="IPR006750">
    <property type="entry name" value="YdcZ"/>
</dbReference>
<feature type="transmembrane region" description="Helical" evidence="2">
    <location>
        <begin position="196"/>
        <end position="216"/>
    </location>
</feature>
<evidence type="ECO:0000313" key="4">
    <source>
        <dbReference type="Proteomes" id="UP001183585"/>
    </source>
</evidence>
<keyword evidence="2" id="KW-0812">Transmembrane</keyword>
<keyword evidence="2" id="KW-0472">Membrane</keyword>
<dbReference type="Proteomes" id="UP001183585">
    <property type="component" value="Unassembled WGS sequence"/>
</dbReference>
<organism evidence="3 4">
    <name type="scientific">Promicromonospora iranensis</name>
    <dbReference type="NCBI Taxonomy" id="1105144"/>
    <lineage>
        <taxon>Bacteria</taxon>
        <taxon>Bacillati</taxon>
        <taxon>Actinomycetota</taxon>
        <taxon>Actinomycetes</taxon>
        <taxon>Micrococcales</taxon>
        <taxon>Promicromonosporaceae</taxon>
        <taxon>Promicromonospora</taxon>
    </lineage>
</organism>
<dbReference type="Pfam" id="PF04657">
    <property type="entry name" value="DMT_YdcZ"/>
    <property type="match status" value="2"/>
</dbReference>
<feature type="compositionally biased region" description="Low complexity" evidence="1">
    <location>
        <begin position="8"/>
        <end position="34"/>
    </location>
</feature>
<feature type="region of interest" description="Disordered" evidence="1">
    <location>
        <begin position="1"/>
        <end position="34"/>
    </location>
</feature>
<proteinExistence type="predicted"/>